<organism evidence="3 4">
    <name type="scientific">Purpureocillium lilacinum</name>
    <name type="common">Paecilomyces lilacinus</name>
    <dbReference type="NCBI Taxonomy" id="33203"/>
    <lineage>
        <taxon>Eukaryota</taxon>
        <taxon>Fungi</taxon>
        <taxon>Dikarya</taxon>
        <taxon>Ascomycota</taxon>
        <taxon>Pezizomycotina</taxon>
        <taxon>Sordariomycetes</taxon>
        <taxon>Hypocreomycetidae</taxon>
        <taxon>Hypocreales</taxon>
        <taxon>Ophiocordycipitaceae</taxon>
        <taxon>Purpureocillium</taxon>
    </lineage>
</organism>
<evidence type="ECO:0008006" key="5">
    <source>
        <dbReference type="Google" id="ProtNLM"/>
    </source>
</evidence>
<dbReference type="PANTHER" id="PTHR39470">
    <property type="entry name" value="CHROMOSOME 10, WHOLE GENOME SHOTGUN SEQUENCE"/>
    <property type="match status" value="1"/>
</dbReference>
<evidence type="ECO:0000313" key="3">
    <source>
        <dbReference type="EMBL" id="KAK4087825.1"/>
    </source>
</evidence>
<feature type="compositionally biased region" description="Low complexity" evidence="1">
    <location>
        <begin position="130"/>
        <end position="139"/>
    </location>
</feature>
<feature type="transmembrane region" description="Helical" evidence="2">
    <location>
        <begin position="262"/>
        <end position="283"/>
    </location>
</feature>
<keyword evidence="2" id="KW-0472">Membrane</keyword>
<comment type="caution">
    <text evidence="3">The sequence shown here is derived from an EMBL/GenBank/DDBJ whole genome shotgun (WGS) entry which is preliminary data.</text>
</comment>
<feature type="transmembrane region" description="Helical" evidence="2">
    <location>
        <begin position="443"/>
        <end position="464"/>
    </location>
</feature>
<name>A0ABR0BV25_PURLI</name>
<protein>
    <recommendedName>
        <fullName evidence="5">Chorismate synthase protein</fullName>
    </recommendedName>
</protein>
<feature type="transmembrane region" description="Helical" evidence="2">
    <location>
        <begin position="363"/>
        <end position="386"/>
    </location>
</feature>
<dbReference type="EMBL" id="JAWRVI010000029">
    <property type="protein sequence ID" value="KAK4087825.1"/>
    <property type="molecule type" value="Genomic_DNA"/>
</dbReference>
<keyword evidence="4" id="KW-1185">Reference proteome</keyword>
<reference evidence="3 4" key="1">
    <citation type="journal article" date="2024" name="Microbiol. Resour. Announc.">
        <title>Genome annotations for the ascomycete fungi Trichoderma harzianum, Trichoderma aggressivum, and Purpureocillium lilacinum.</title>
        <authorList>
            <person name="Beijen E.P.W."/>
            <person name="Ohm R.A."/>
        </authorList>
    </citation>
    <scope>NUCLEOTIDE SEQUENCE [LARGE SCALE GENOMIC DNA]</scope>
    <source>
        <strain evidence="3 4">CBS 150709</strain>
    </source>
</reference>
<keyword evidence="2" id="KW-1133">Transmembrane helix</keyword>
<feature type="transmembrane region" description="Helical" evidence="2">
    <location>
        <begin position="398"/>
        <end position="422"/>
    </location>
</feature>
<proteinExistence type="predicted"/>
<evidence type="ECO:0000313" key="4">
    <source>
        <dbReference type="Proteomes" id="UP001287286"/>
    </source>
</evidence>
<gene>
    <name evidence="3" type="ORF">Purlil1_7882</name>
</gene>
<dbReference type="Proteomes" id="UP001287286">
    <property type="component" value="Unassembled WGS sequence"/>
</dbReference>
<dbReference type="PANTHER" id="PTHR39470:SF1">
    <property type="entry name" value="CHORISMATE SYNTHASE PROTEIN"/>
    <property type="match status" value="1"/>
</dbReference>
<feature type="region of interest" description="Disordered" evidence="1">
    <location>
        <begin position="118"/>
        <end position="154"/>
    </location>
</feature>
<evidence type="ECO:0000256" key="1">
    <source>
        <dbReference type="SAM" id="MobiDB-lite"/>
    </source>
</evidence>
<accession>A0ABR0BV25</accession>
<keyword evidence="2" id="KW-0812">Transmembrane</keyword>
<evidence type="ECO:0000256" key="2">
    <source>
        <dbReference type="SAM" id="Phobius"/>
    </source>
</evidence>
<sequence>MGGVNRGEVTDEGACGRFPIWRVRLRRAGTLCRLTGTARVRSRCFRARGRSGFQSGALYPTVLSCLQAGGLDSALLLCITSRDDEDPSGQTTGLLASCALHLGLKEVPKRAAVSGFIAARPTPPHPPGLQLPGPLRRSPTALPGATSSSPARPPHRARYLAWRVLNSGPLSLLQGPPELRDNIPSPTSPAPTIQHRRTAPLPPPPYRAPPATMAIPWDSIRSLLLFFGPVLLPKAISWYRSVRDASRAADLPLRPVPPNARLAVALLLGLAAAFLVKALPVFAPENLFAATQSRLQIPVDVLFARVGAALRSRDPSAPASLTPTDEALRARFVNLESRLLYLQFGPEVLADCPFCAADEPRTYFYYALPALLAPHLANLVALAVVTSPSLTGKPGAQWRRLAVVVASVVAALDVYLVSSYNYQANARALRLSEVDFFFWRTRAARLVALAGLDALLAGLLYLSATNRAFAQLPSPAERVDNAARAVAAAKSRMSAVGIIKNTALRDEDLRARSHAYWTHEVRLMRDVMEEREVIEGVNDALTNRIDIQAISRDADMYAHGVLEQLRQDSADGTI</sequence>